<gene>
    <name evidence="1" type="ORF">PROFUN_03256</name>
</gene>
<reference evidence="1 2" key="1">
    <citation type="journal article" date="2018" name="Genome Biol. Evol.">
        <title>Multiple Roots of Fruiting Body Formation in Amoebozoa.</title>
        <authorList>
            <person name="Hillmann F."/>
            <person name="Forbes G."/>
            <person name="Novohradska S."/>
            <person name="Ferling I."/>
            <person name="Riege K."/>
            <person name="Groth M."/>
            <person name="Westermann M."/>
            <person name="Marz M."/>
            <person name="Spaller T."/>
            <person name="Winckler T."/>
            <person name="Schaap P."/>
            <person name="Glockner G."/>
        </authorList>
    </citation>
    <scope>NUCLEOTIDE SEQUENCE [LARGE SCALE GENOMIC DNA]</scope>
    <source>
        <strain evidence="1 2">Jena</strain>
    </source>
</reference>
<name>A0A2P6NWJ9_9EUKA</name>
<dbReference type="EMBL" id="MDYQ01000011">
    <property type="protein sequence ID" value="PRP88342.1"/>
    <property type="molecule type" value="Genomic_DNA"/>
</dbReference>
<dbReference type="InParanoid" id="A0A2P6NWJ9"/>
<dbReference type="AlphaFoldDB" id="A0A2P6NWJ9"/>
<comment type="caution">
    <text evidence="1">The sequence shown here is derived from an EMBL/GenBank/DDBJ whole genome shotgun (WGS) entry which is preliminary data.</text>
</comment>
<evidence type="ECO:0000313" key="1">
    <source>
        <dbReference type="EMBL" id="PRP88342.1"/>
    </source>
</evidence>
<organism evidence="1 2">
    <name type="scientific">Planoprotostelium fungivorum</name>
    <dbReference type="NCBI Taxonomy" id="1890364"/>
    <lineage>
        <taxon>Eukaryota</taxon>
        <taxon>Amoebozoa</taxon>
        <taxon>Evosea</taxon>
        <taxon>Variosea</taxon>
        <taxon>Cavosteliida</taxon>
        <taxon>Cavosteliaceae</taxon>
        <taxon>Planoprotostelium</taxon>
    </lineage>
</organism>
<evidence type="ECO:0000313" key="2">
    <source>
        <dbReference type="Proteomes" id="UP000241769"/>
    </source>
</evidence>
<dbReference type="Proteomes" id="UP000241769">
    <property type="component" value="Unassembled WGS sequence"/>
</dbReference>
<keyword evidence="2" id="KW-1185">Reference proteome</keyword>
<proteinExistence type="predicted"/>
<protein>
    <submittedName>
        <fullName evidence="1">Uncharacterized protein</fullName>
    </submittedName>
</protein>
<sequence length="221" mass="25646">MGWGGRIAEWVRGGPEFEVKDKEDYKMNLPPRDTPDSEWKRVPSLEDQAKFKLMGLDEDGLEYAPTDQHAVRPYLVNPTDRVFTRQDRERIYQQRVLRDAKNPPPEYKKITIWGINGGYSTEAAACIAAKMQEHDPDMQVEVHTTRSYKWPATAQSKHMSYLKPETLNMKPPFIVETTPYKRSPTAYLGGTAELAKRAREEYGVRTEECRWMHIPRDKEGE</sequence>
<accession>A0A2P6NWJ9</accession>